<keyword evidence="4" id="KW-0548">Nucleotidyltransferase</keyword>
<dbReference type="InterPro" id="IPR024172">
    <property type="entry name" value="AadA/Aad9"/>
</dbReference>
<dbReference type="CDD" id="cd05403">
    <property type="entry name" value="NT_KNTase_like"/>
    <property type="match status" value="1"/>
</dbReference>
<evidence type="ECO:0000259" key="6">
    <source>
        <dbReference type="Pfam" id="PF13427"/>
    </source>
</evidence>
<gene>
    <name evidence="7" type="ORF">IDH45_13915</name>
</gene>
<sequence>MKTDTSLNLNKIVDLFRQLLEDRLIGIYLHGSLAMGCFHPDRSDIDFLVILKDKPDEDTYRKLARAVLRMADDMPELPELEFSVLLESAVKPFTYPTPFEFHYSPLHREKYRLDANYRCGGLTDEDLAAHLTIAYYRGIALYGPPLRELYEPVDALYYTSSILNDIKDAARDILVNPLYMTLNLCRVLYYLKEGTISSKKEGGEWAVQVVPDRYKALIRHGLDEYSGVSARLEAETPLLPGFAEYMLTEINRSLRERESSGNRLTKE</sequence>
<dbReference type="Gene3D" id="3.30.460.10">
    <property type="entry name" value="Beta Polymerase, domain 2"/>
    <property type="match status" value="1"/>
</dbReference>
<dbReference type="AlphaFoldDB" id="A0A927C8F5"/>
<dbReference type="Pfam" id="PF01909">
    <property type="entry name" value="NTP_transf_2"/>
    <property type="match status" value="1"/>
</dbReference>
<keyword evidence="4" id="KW-0067">ATP-binding</keyword>
<dbReference type="Pfam" id="PF13427">
    <property type="entry name" value="AadA_C"/>
    <property type="match status" value="1"/>
</dbReference>
<evidence type="ECO:0000256" key="2">
    <source>
        <dbReference type="ARBA" id="ARBA00023251"/>
    </source>
</evidence>
<evidence type="ECO:0000259" key="5">
    <source>
        <dbReference type="Pfam" id="PF01909"/>
    </source>
</evidence>
<reference evidence="7" key="1">
    <citation type="submission" date="2020-09" db="EMBL/GenBank/DDBJ databases">
        <title>A novel bacterium of genus Paenibacillus, isolated from South China Sea.</title>
        <authorList>
            <person name="Huang H."/>
            <person name="Mo K."/>
            <person name="Hu Y."/>
        </authorList>
    </citation>
    <scope>NUCLEOTIDE SEQUENCE</scope>
    <source>
        <strain evidence="7">IB182363</strain>
    </source>
</reference>
<dbReference type="Proteomes" id="UP000639396">
    <property type="component" value="Unassembled WGS sequence"/>
</dbReference>
<keyword evidence="8" id="KW-1185">Reference proteome</keyword>
<evidence type="ECO:0000256" key="1">
    <source>
        <dbReference type="ARBA" id="ARBA00022679"/>
    </source>
</evidence>
<name>A0A927C8F5_9BACL</name>
<keyword evidence="2 4" id="KW-0046">Antibiotic resistance</keyword>
<evidence type="ECO:0000256" key="3">
    <source>
        <dbReference type="ARBA" id="ARBA00047831"/>
    </source>
</evidence>
<proteinExistence type="predicted"/>
<feature type="domain" description="Polymerase nucleotidyl transferase" evidence="5">
    <location>
        <begin position="10"/>
        <end position="63"/>
    </location>
</feature>
<accession>A0A927C8F5</accession>
<comment type="catalytic activity">
    <reaction evidence="3 4">
        <text>spectinomycin + ATP = 9-O-adenylylspectinomycin + diphosphate</text>
        <dbReference type="Rhea" id="RHEA:63228"/>
        <dbReference type="ChEBI" id="CHEBI:30616"/>
        <dbReference type="ChEBI" id="CHEBI:33019"/>
        <dbReference type="ChEBI" id="CHEBI:146260"/>
        <dbReference type="ChEBI" id="CHEBI:146261"/>
    </reaction>
</comment>
<comment type="caution">
    <text evidence="7">The sequence shown here is derived from an EMBL/GenBank/DDBJ whole genome shotgun (WGS) entry which is preliminary data.</text>
</comment>
<dbReference type="InterPro" id="IPR002934">
    <property type="entry name" value="Polymerase_NTP_transf_dom"/>
</dbReference>
<keyword evidence="1 4" id="KW-0808">Transferase</keyword>
<dbReference type="InterPro" id="IPR025184">
    <property type="entry name" value="AadA_C"/>
</dbReference>
<evidence type="ECO:0000313" key="7">
    <source>
        <dbReference type="EMBL" id="MBD2863085.1"/>
    </source>
</evidence>
<dbReference type="GO" id="GO:0070566">
    <property type="term" value="F:adenylyltransferase activity"/>
    <property type="evidence" value="ECO:0007669"/>
    <property type="project" value="InterPro"/>
</dbReference>
<dbReference type="SUPFAM" id="SSF81301">
    <property type="entry name" value="Nucleotidyltransferase"/>
    <property type="match status" value="1"/>
</dbReference>
<dbReference type="PIRSF" id="PIRSF000819">
    <property type="entry name" value="Streptomycin_3-adenylyltransf"/>
    <property type="match status" value="1"/>
</dbReference>
<dbReference type="GO" id="GO:0005524">
    <property type="term" value="F:ATP binding"/>
    <property type="evidence" value="ECO:0007669"/>
    <property type="project" value="UniProtKB-KW"/>
</dbReference>
<evidence type="ECO:0000313" key="8">
    <source>
        <dbReference type="Proteomes" id="UP000639396"/>
    </source>
</evidence>
<protein>
    <recommendedName>
        <fullName evidence="4">Spectinomycin 9-adenylyltransferase</fullName>
    </recommendedName>
</protein>
<organism evidence="7 8">
    <name type="scientific">Paenibacillus oceani</name>
    <dbReference type="NCBI Taxonomy" id="2772510"/>
    <lineage>
        <taxon>Bacteria</taxon>
        <taxon>Bacillati</taxon>
        <taxon>Bacillota</taxon>
        <taxon>Bacilli</taxon>
        <taxon>Bacillales</taxon>
        <taxon>Paenibacillaceae</taxon>
        <taxon>Paenibacillus</taxon>
    </lineage>
</organism>
<dbReference type="InterPro" id="IPR043519">
    <property type="entry name" value="NT_sf"/>
</dbReference>
<dbReference type="GO" id="GO:0046677">
    <property type="term" value="P:response to antibiotic"/>
    <property type="evidence" value="ECO:0007669"/>
    <property type="project" value="UniProtKB-KW"/>
</dbReference>
<keyword evidence="4" id="KW-0547">Nucleotide-binding</keyword>
<evidence type="ECO:0000256" key="4">
    <source>
        <dbReference type="PIRNR" id="PIRNR000819"/>
    </source>
</evidence>
<feature type="domain" description="Adenylyltransferase AadA C-terminal" evidence="6">
    <location>
        <begin position="149"/>
        <end position="248"/>
    </location>
</feature>
<dbReference type="EMBL" id="JACXJA010000016">
    <property type="protein sequence ID" value="MBD2863085.1"/>
    <property type="molecule type" value="Genomic_DNA"/>
</dbReference>